<dbReference type="GO" id="GO:0018064">
    <property type="term" value="F:protein-L-histidine N-tele-methyltransferase activity"/>
    <property type="evidence" value="ECO:0007669"/>
    <property type="project" value="UniProtKB-EC"/>
</dbReference>
<dbReference type="Gene3D" id="3.90.1410.10">
    <property type="entry name" value="set domain protein methyltransferase, domain 1"/>
    <property type="match status" value="1"/>
</dbReference>
<dbReference type="SUPFAM" id="SSF82199">
    <property type="entry name" value="SET domain"/>
    <property type="match status" value="1"/>
</dbReference>
<dbReference type="InterPro" id="IPR046341">
    <property type="entry name" value="SET_dom_sf"/>
</dbReference>
<evidence type="ECO:0000256" key="3">
    <source>
        <dbReference type="ARBA" id="ARBA00022691"/>
    </source>
</evidence>
<evidence type="ECO:0000256" key="2">
    <source>
        <dbReference type="ARBA" id="ARBA00022679"/>
    </source>
</evidence>
<keyword evidence="2 4" id="KW-0808">Transferase</keyword>
<dbReference type="GO" id="GO:0032259">
    <property type="term" value="P:methylation"/>
    <property type="evidence" value="ECO:0007669"/>
    <property type="project" value="UniProtKB-KW"/>
</dbReference>
<dbReference type="GO" id="GO:0003779">
    <property type="term" value="F:actin binding"/>
    <property type="evidence" value="ECO:0007669"/>
    <property type="project" value="UniProtKB-KW"/>
</dbReference>
<evidence type="ECO:0000313" key="6">
    <source>
        <dbReference type="EMBL" id="QDF21447.1"/>
    </source>
</evidence>
<dbReference type="EC" id="2.1.1.85" evidence="4"/>
<dbReference type="EMBL" id="MK234823">
    <property type="protein sequence ID" value="QDF21447.1"/>
    <property type="molecule type" value="mRNA"/>
</dbReference>
<reference evidence="6" key="1">
    <citation type="submission" date="2018-11" db="EMBL/GenBank/DDBJ databases">
        <authorList>
            <person name="Kim M.-S."/>
            <person name="Lee Y.-H."/>
            <person name="Lee J.-S."/>
        </authorList>
    </citation>
    <scope>NUCLEOTIDE SEQUENCE</scope>
</reference>
<dbReference type="GO" id="GO:0005737">
    <property type="term" value="C:cytoplasm"/>
    <property type="evidence" value="ECO:0007669"/>
    <property type="project" value="UniProtKB-SubCell"/>
</dbReference>
<keyword evidence="1 4" id="KW-0489">Methyltransferase</keyword>
<dbReference type="InterPro" id="IPR036464">
    <property type="entry name" value="Rubisco_LSMT_subst-bd_sf"/>
</dbReference>
<dbReference type="InterPro" id="IPR044428">
    <property type="entry name" value="SETD3_SET"/>
</dbReference>
<dbReference type="PANTHER" id="PTHR13271:SF47">
    <property type="entry name" value="ACTIN-HISTIDINE N-METHYLTRANSFERASE"/>
    <property type="match status" value="1"/>
</dbReference>
<dbReference type="InterPro" id="IPR001214">
    <property type="entry name" value="SET_dom"/>
</dbReference>
<comment type="similarity">
    <text evidence="4">Belongs to the class V-like SAM-binding methyltransferase superfamily. SETD3 actin-histidine methyltransferase family.</text>
</comment>
<organism evidence="6">
    <name type="scientific">Brachionus koreanus</name>
    <dbReference type="NCBI Taxonomy" id="1199090"/>
    <lineage>
        <taxon>Eukaryota</taxon>
        <taxon>Metazoa</taxon>
        <taxon>Spiralia</taxon>
        <taxon>Gnathifera</taxon>
        <taxon>Rotifera</taxon>
        <taxon>Eurotatoria</taxon>
        <taxon>Monogononta</taxon>
        <taxon>Pseudotrocha</taxon>
        <taxon>Ploima</taxon>
        <taxon>Brachionidae</taxon>
        <taxon>Brachionus</taxon>
    </lineage>
</organism>
<dbReference type="PANTHER" id="PTHR13271">
    <property type="entry name" value="UNCHARACTERIZED PUTATIVE METHYLTRANSFERASE"/>
    <property type="match status" value="1"/>
</dbReference>
<dbReference type="Pfam" id="PF00856">
    <property type="entry name" value="SET"/>
    <property type="match status" value="1"/>
</dbReference>
<name>A0A4Y6ERC2_9BILA</name>
<evidence type="ECO:0000259" key="5">
    <source>
        <dbReference type="PROSITE" id="PS50280"/>
    </source>
</evidence>
<dbReference type="PROSITE" id="PS50280">
    <property type="entry name" value="SET"/>
    <property type="match status" value="1"/>
</dbReference>
<evidence type="ECO:0000256" key="1">
    <source>
        <dbReference type="ARBA" id="ARBA00022603"/>
    </source>
</evidence>
<comment type="catalytic activity">
    <reaction evidence="4">
        <text>L-histidyl-[protein] + S-adenosyl-L-methionine = N(tele)-methyl-L-histidyl-[protein] + S-adenosyl-L-homocysteine + H(+)</text>
        <dbReference type="Rhea" id="RHEA:19369"/>
        <dbReference type="Rhea" id="RHEA-COMP:9745"/>
        <dbReference type="Rhea" id="RHEA-COMP:11600"/>
        <dbReference type="ChEBI" id="CHEBI:15378"/>
        <dbReference type="ChEBI" id="CHEBI:16367"/>
        <dbReference type="ChEBI" id="CHEBI:29979"/>
        <dbReference type="ChEBI" id="CHEBI:57856"/>
        <dbReference type="ChEBI" id="CHEBI:59789"/>
        <dbReference type="EC" id="2.1.1.85"/>
    </reaction>
</comment>
<protein>
    <recommendedName>
        <fullName evidence="4">protein-histidine N-methyltransferase</fullName>
        <ecNumber evidence="4">2.1.1.85</ecNumber>
    </recommendedName>
</protein>
<dbReference type="GO" id="GO:0016279">
    <property type="term" value="F:protein-lysine N-methyltransferase activity"/>
    <property type="evidence" value="ECO:0007669"/>
    <property type="project" value="TreeGrafter"/>
</dbReference>
<dbReference type="PROSITE" id="PS51565">
    <property type="entry name" value="SAM_MT85_SETD3"/>
    <property type="match status" value="1"/>
</dbReference>
<feature type="domain" description="SET" evidence="5">
    <location>
        <begin position="81"/>
        <end position="305"/>
    </location>
</feature>
<proteinExistence type="evidence at transcript level"/>
<evidence type="ECO:0000256" key="4">
    <source>
        <dbReference type="PROSITE-ProRule" id="PRU00898"/>
    </source>
</evidence>
<dbReference type="InterPro" id="IPR050600">
    <property type="entry name" value="SETD3_SETD6_MTase"/>
</dbReference>
<sequence length="468" mass="54974">MATKQVAYSKRRALCQELYQYCLIPNDQFKFETHFTKIYEIIDQINEEEKNIPLCVKKVRTHLDFENFLKFLKENNCEVEKNIKIEKTSQCENDFSVSAVKSYAKGDLVFSIPENLILTINSLGENRLKQLAKEDKMLSSMPNVALALTMLYIKQNNDSNEEFSKWSSYMNILPSEFNTPLYFSLDEIKSLKNSQSFADIIFHIRNISRIYAYTINLLESKEEFSKFYNNFSFENFRWAVSVVSTRQNQIHDENNKSLLAMIPLLDMCNHEEGQFCTDYDDKTRSALCYAQKDFKTGDQITIFYGSRTNLEMLIHNGFVCEKNKHDCVKLKLSVSNEDVLFEKRSDVLKKYKLNATEVFEWNENCHSYEKLLPRLFVYIKIFISKTEADLEAIQNDEAISEEEYFNKSDLFNDQEIRQFLKIRLTLLIKSTEMSSKKCLKTTNGIFIGRLLDSEQYLLKIFLDFVSNQ</sequence>
<dbReference type="CDD" id="cd19176">
    <property type="entry name" value="SET_SETD3"/>
    <property type="match status" value="1"/>
</dbReference>
<accession>A0A4Y6ERC2</accession>
<keyword evidence="3 4" id="KW-0949">S-adenosyl-L-methionine</keyword>
<dbReference type="AlphaFoldDB" id="A0A4Y6ERC2"/>
<dbReference type="Gene3D" id="3.90.1420.10">
    <property type="entry name" value="Rubisco LSMT, substrate-binding domain"/>
    <property type="match status" value="1"/>
</dbReference>
<dbReference type="InterPro" id="IPR025785">
    <property type="entry name" value="SETD3"/>
</dbReference>